<organism evidence="2 3">
    <name type="scientific">Adineta steineri</name>
    <dbReference type="NCBI Taxonomy" id="433720"/>
    <lineage>
        <taxon>Eukaryota</taxon>
        <taxon>Metazoa</taxon>
        <taxon>Spiralia</taxon>
        <taxon>Gnathifera</taxon>
        <taxon>Rotifera</taxon>
        <taxon>Eurotatoria</taxon>
        <taxon>Bdelloidea</taxon>
        <taxon>Adinetida</taxon>
        <taxon>Adinetidae</taxon>
        <taxon>Adineta</taxon>
    </lineage>
</organism>
<feature type="compositionally biased region" description="Low complexity" evidence="1">
    <location>
        <begin position="188"/>
        <end position="198"/>
    </location>
</feature>
<feature type="compositionally biased region" description="Basic residues" evidence="1">
    <location>
        <begin position="58"/>
        <end position="79"/>
    </location>
</feature>
<feature type="non-terminal residue" evidence="2">
    <location>
        <position position="740"/>
    </location>
</feature>
<sequence length="740" mass="86469">LHPLQQLLQHQPHPHQRHLRRLHQHQVRPQLLQHQPHQHQLRQRRHHQHQVRPLPLQHQRRRHQPHPHQLRQRRHHQHQVRPLPLQHQRRRHQLRQRRLHQHQLRQQAQVVHRQHPLLQQVQRRHQPHQRRRQVQLRHQQHPLRQRQLRQHRLQQQAQQLHPRHQRRQRRRLQQARVRRQLHPRRLQLRQQVPPVHQQLRLHQRRRHQLLQQARARRQLPHQVHPQHQPRQRQLLQQAQVLHQLHQRRQHQPLQQARARRQPRHQQHRLHQLRQQVPPVHQQLLLHPRRRHQLLQRVRAQRQPQHRQHQPLQLRQQVLPAHQQLRLRQRRRHQLLRRVRAQRQPRHQQHRLRQRQQVQQQQTIQKNRSNRALSIILSIELDVQPNTVQGVWNTYAGGLSNLSSSGIGLGNYPATQGISSLFDDNANTIYSSRGSSIGNNLIAGLNTGFYVTIAQCQPVLTGFSYGYTISSPQNDPLTVTVEGTNCANLQTCTTWTLLYNGSSGLDISGTNATYGVVETVSNTVSYQSYRFLVLTKRDVSFFVSYSDVEFFGYSTQTTANKTASSPSLFVIQAASLEALYNINIGGLATVATENSVGVGTYFTNSGPDNLFDNANNTYYTSRGNVSAVTSYSGIYTGFHVTIAQCQPTLVTFRLATGSLLANDPLTIALEGTNCNDLLSCTSWATLYNGTSGLATVTDRGTFGNYLSISSPQSLTGYRLTVLSKKGSSSYVSYSAVEFYGY</sequence>
<gene>
    <name evidence="2" type="ORF">KXQ929_LOCUS39814</name>
</gene>
<feature type="region of interest" description="Disordered" evidence="1">
    <location>
        <begin position="1"/>
        <end position="209"/>
    </location>
</feature>
<feature type="compositionally biased region" description="Low complexity" evidence="1">
    <location>
        <begin position="1"/>
        <end position="11"/>
    </location>
</feature>
<reference evidence="2" key="1">
    <citation type="submission" date="2021-02" db="EMBL/GenBank/DDBJ databases">
        <authorList>
            <person name="Nowell W R."/>
        </authorList>
    </citation>
    <scope>NUCLEOTIDE SEQUENCE</scope>
</reference>
<proteinExistence type="predicted"/>
<evidence type="ECO:0000256" key="1">
    <source>
        <dbReference type="SAM" id="MobiDB-lite"/>
    </source>
</evidence>
<feature type="compositionally biased region" description="Basic residues" evidence="1">
    <location>
        <begin position="257"/>
        <end position="271"/>
    </location>
</feature>
<name>A0A820BPC7_9BILA</name>
<feature type="compositionally biased region" description="Basic residues" evidence="1">
    <location>
        <begin position="36"/>
        <end position="50"/>
    </location>
</feature>
<feature type="compositionally biased region" description="Basic residues" evidence="1">
    <location>
        <begin position="122"/>
        <end position="152"/>
    </location>
</feature>
<evidence type="ECO:0000313" key="2">
    <source>
        <dbReference type="EMBL" id="CAF4196053.1"/>
    </source>
</evidence>
<feature type="compositionally biased region" description="Basic residues" evidence="1">
    <location>
        <begin position="339"/>
        <end position="353"/>
    </location>
</feature>
<comment type="caution">
    <text evidence="2">The sequence shown here is derived from an EMBL/GenBank/DDBJ whole genome shotgun (WGS) entry which is preliminary data.</text>
</comment>
<evidence type="ECO:0000313" key="3">
    <source>
        <dbReference type="Proteomes" id="UP000663868"/>
    </source>
</evidence>
<protein>
    <submittedName>
        <fullName evidence="2">Uncharacterized protein</fullName>
    </submittedName>
</protein>
<dbReference type="Proteomes" id="UP000663868">
    <property type="component" value="Unassembled WGS sequence"/>
</dbReference>
<feature type="compositionally biased region" description="Basic residues" evidence="1">
    <location>
        <begin position="87"/>
        <end position="103"/>
    </location>
</feature>
<dbReference type="AlphaFoldDB" id="A0A820BPC7"/>
<feature type="compositionally biased region" description="Basic residues" evidence="1">
    <location>
        <begin position="199"/>
        <end position="209"/>
    </location>
</feature>
<feature type="compositionally biased region" description="Basic residues" evidence="1">
    <location>
        <begin position="161"/>
        <end position="187"/>
    </location>
</feature>
<accession>A0A820BPC7</accession>
<feature type="compositionally biased region" description="Low complexity" evidence="1">
    <location>
        <begin position="104"/>
        <end position="121"/>
    </location>
</feature>
<feature type="region of interest" description="Disordered" evidence="1">
    <location>
        <begin position="244"/>
        <end position="271"/>
    </location>
</feature>
<feature type="region of interest" description="Disordered" evidence="1">
    <location>
        <begin position="339"/>
        <end position="364"/>
    </location>
</feature>
<dbReference type="EMBL" id="CAJOBB010007861">
    <property type="protein sequence ID" value="CAF4196053.1"/>
    <property type="molecule type" value="Genomic_DNA"/>
</dbReference>
<feature type="compositionally biased region" description="Basic residues" evidence="1">
    <location>
        <begin position="12"/>
        <end position="26"/>
    </location>
</feature>